<keyword evidence="1" id="KW-0175">Coiled coil</keyword>
<sequence length="206" mass="23697">MPLREIINSTIECKINDKLEEDIVSSQVLQNVNDQMDTLQQTIDKHIGDNRGKFTEVKQEIAALRKEMEETILRERIEQMKNLTKTVDTVNTDLNEKVKKLAINVDIMQSELKETILSIDSNVSNLADHLENYSNRLNELRLNLQKLAVNTSAIEDDMGQVKAITDINDESLRVHDSKLESLTETINDMNSRDIDRSDDSVRCRQR</sequence>
<keyword evidence="3" id="KW-1185">Reference proteome</keyword>
<name>A0A8B6GFT3_MYTGA</name>
<evidence type="ECO:0000256" key="1">
    <source>
        <dbReference type="SAM" id="Coils"/>
    </source>
</evidence>
<comment type="caution">
    <text evidence="2">The sequence shown here is derived from an EMBL/GenBank/DDBJ whole genome shotgun (WGS) entry which is preliminary data.</text>
</comment>
<dbReference type="AlphaFoldDB" id="A0A8B6GFT3"/>
<evidence type="ECO:0000313" key="3">
    <source>
        <dbReference type="Proteomes" id="UP000596742"/>
    </source>
</evidence>
<reference evidence="2" key="1">
    <citation type="submission" date="2018-11" db="EMBL/GenBank/DDBJ databases">
        <authorList>
            <person name="Alioto T."/>
            <person name="Alioto T."/>
        </authorList>
    </citation>
    <scope>NUCLEOTIDE SEQUENCE</scope>
</reference>
<evidence type="ECO:0000313" key="2">
    <source>
        <dbReference type="EMBL" id="VDI63160.1"/>
    </source>
</evidence>
<proteinExistence type="predicted"/>
<feature type="coiled-coil region" evidence="1">
    <location>
        <begin position="29"/>
        <end position="157"/>
    </location>
</feature>
<dbReference type="Gene3D" id="1.20.120.20">
    <property type="entry name" value="Apolipoprotein"/>
    <property type="match status" value="1"/>
</dbReference>
<protein>
    <submittedName>
        <fullName evidence="2">Uncharacterized protein</fullName>
    </submittedName>
</protein>
<gene>
    <name evidence="2" type="ORF">MGAL_10B021259</name>
</gene>
<dbReference type="Proteomes" id="UP000596742">
    <property type="component" value="Unassembled WGS sequence"/>
</dbReference>
<dbReference type="OrthoDB" id="6155914at2759"/>
<organism evidence="2 3">
    <name type="scientific">Mytilus galloprovincialis</name>
    <name type="common">Mediterranean mussel</name>
    <dbReference type="NCBI Taxonomy" id="29158"/>
    <lineage>
        <taxon>Eukaryota</taxon>
        <taxon>Metazoa</taxon>
        <taxon>Spiralia</taxon>
        <taxon>Lophotrochozoa</taxon>
        <taxon>Mollusca</taxon>
        <taxon>Bivalvia</taxon>
        <taxon>Autobranchia</taxon>
        <taxon>Pteriomorphia</taxon>
        <taxon>Mytilida</taxon>
        <taxon>Mytiloidea</taxon>
        <taxon>Mytilidae</taxon>
        <taxon>Mytilinae</taxon>
        <taxon>Mytilus</taxon>
    </lineage>
</organism>
<accession>A0A8B6GFT3</accession>
<dbReference type="EMBL" id="UYJE01008347">
    <property type="protein sequence ID" value="VDI63160.1"/>
    <property type="molecule type" value="Genomic_DNA"/>
</dbReference>